<dbReference type="Gene3D" id="1.10.10.60">
    <property type="entry name" value="Homeodomain-like"/>
    <property type="match status" value="2"/>
</dbReference>
<gene>
    <name evidence="5" type="ORF">SAMN05443633_101731</name>
</gene>
<reference evidence="6" key="1">
    <citation type="submission" date="2016-11" db="EMBL/GenBank/DDBJ databases">
        <authorList>
            <person name="Varghese N."/>
            <person name="Submissions S."/>
        </authorList>
    </citation>
    <scope>NUCLEOTIDE SEQUENCE [LARGE SCALE GENOMIC DNA]</scope>
    <source>
        <strain evidence="6">DSM 27619</strain>
    </source>
</reference>
<name>A0A1M4VBZ0_9FLAO</name>
<evidence type="ECO:0000259" key="4">
    <source>
        <dbReference type="PROSITE" id="PS01124"/>
    </source>
</evidence>
<dbReference type="GO" id="GO:0003700">
    <property type="term" value="F:DNA-binding transcription factor activity"/>
    <property type="evidence" value="ECO:0007669"/>
    <property type="project" value="InterPro"/>
</dbReference>
<dbReference type="SUPFAM" id="SSF46689">
    <property type="entry name" value="Homeodomain-like"/>
    <property type="match status" value="1"/>
</dbReference>
<proteinExistence type="predicted"/>
<accession>A0A1M4VBZ0</accession>
<keyword evidence="2" id="KW-0238">DNA-binding</keyword>
<dbReference type="PANTHER" id="PTHR43280">
    <property type="entry name" value="ARAC-FAMILY TRANSCRIPTIONAL REGULATOR"/>
    <property type="match status" value="1"/>
</dbReference>
<keyword evidence="6" id="KW-1185">Reference proteome</keyword>
<dbReference type="InterPro" id="IPR020449">
    <property type="entry name" value="Tscrpt_reg_AraC-type_HTH"/>
</dbReference>
<dbReference type="EMBL" id="FQUT01000001">
    <property type="protein sequence ID" value="SHE66466.1"/>
    <property type="molecule type" value="Genomic_DNA"/>
</dbReference>
<evidence type="ECO:0000256" key="1">
    <source>
        <dbReference type="ARBA" id="ARBA00023015"/>
    </source>
</evidence>
<organism evidence="5 6">
    <name type="scientific">Chryseobacterium arachidis</name>
    <dbReference type="NCBI Taxonomy" id="1416778"/>
    <lineage>
        <taxon>Bacteria</taxon>
        <taxon>Pseudomonadati</taxon>
        <taxon>Bacteroidota</taxon>
        <taxon>Flavobacteriia</taxon>
        <taxon>Flavobacteriales</taxon>
        <taxon>Weeksellaceae</taxon>
        <taxon>Chryseobacterium group</taxon>
        <taxon>Chryseobacterium</taxon>
    </lineage>
</organism>
<evidence type="ECO:0000256" key="2">
    <source>
        <dbReference type="ARBA" id="ARBA00023125"/>
    </source>
</evidence>
<dbReference type="PRINTS" id="PR00032">
    <property type="entry name" value="HTHARAC"/>
</dbReference>
<dbReference type="GO" id="GO:0043565">
    <property type="term" value="F:sequence-specific DNA binding"/>
    <property type="evidence" value="ECO:0007669"/>
    <property type="project" value="InterPro"/>
</dbReference>
<evidence type="ECO:0000313" key="6">
    <source>
        <dbReference type="Proteomes" id="UP000184518"/>
    </source>
</evidence>
<keyword evidence="3" id="KW-0804">Transcription</keyword>
<dbReference type="InterPro" id="IPR009057">
    <property type="entry name" value="Homeodomain-like_sf"/>
</dbReference>
<keyword evidence="1" id="KW-0805">Transcription regulation</keyword>
<protein>
    <submittedName>
        <fullName evidence="5">Helix-turn-helix domain-containing protein</fullName>
    </submittedName>
</protein>
<dbReference type="InterPro" id="IPR018060">
    <property type="entry name" value="HTH_AraC"/>
</dbReference>
<dbReference type="PANTHER" id="PTHR43280:SF32">
    <property type="entry name" value="TRANSCRIPTIONAL REGULATORY PROTEIN"/>
    <property type="match status" value="1"/>
</dbReference>
<feature type="domain" description="HTH araC/xylS-type" evidence="4">
    <location>
        <begin position="192"/>
        <end position="293"/>
    </location>
</feature>
<dbReference type="STRING" id="1416778.SAMN05443633_101731"/>
<dbReference type="OrthoDB" id="2600165at2"/>
<evidence type="ECO:0000256" key="3">
    <source>
        <dbReference type="ARBA" id="ARBA00023163"/>
    </source>
</evidence>
<dbReference type="PROSITE" id="PS01124">
    <property type="entry name" value="HTH_ARAC_FAMILY_2"/>
    <property type="match status" value="1"/>
</dbReference>
<dbReference type="AlphaFoldDB" id="A0A1M4VBZ0"/>
<dbReference type="SMART" id="SM00342">
    <property type="entry name" value="HTH_ARAC"/>
    <property type="match status" value="1"/>
</dbReference>
<dbReference type="Pfam" id="PF12833">
    <property type="entry name" value="HTH_18"/>
    <property type="match status" value="1"/>
</dbReference>
<evidence type="ECO:0000313" key="5">
    <source>
        <dbReference type="EMBL" id="SHE66466.1"/>
    </source>
</evidence>
<dbReference type="Proteomes" id="UP000184518">
    <property type="component" value="Unassembled WGS sequence"/>
</dbReference>
<sequence length="296" mass="34812">MKHYSSLAQMHHENQWNPPLNPMFSIVGFLSECTLGDREFTSDCYVIAFKKIISGQFMYGRTRYDHDNGSLFFMKPRQIIEMKNLQYEKDGFMILIHEDYLKGHELNNLIERYGFFDYETNEALHLSSKEEQTIWDLYGKIEEEYKNNPDAYSREIILYHVAAILKYSQRYFKRQFVDRQLASGKTVSRFDEVLKTYLAKNSIKDQGLPTVFYMAEQLHLSPRYLSDLLRQETGKTALELIHLALISEAKNSLRLGNQTVSEIAYELGFENSSYFARLFKKQTGMTPVEYRKAQLN</sequence>